<dbReference type="Pfam" id="PF13400">
    <property type="entry name" value="Tad"/>
    <property type="match status" value="1"/>
</dbReference>
<dbReference type="RefSeq" id="WP_023386457.1">
    <property type="nucleotide sequence ID" value="NZ_AXUN02000060.1"/>
</dbReference>
<keyword evidence="1" id="KW-1133">Transmembrane helix</keyword>
<proteinExistence type="predicted"/>
<keyword evidence="4" id="KW-1185">Reference proteome</keyword>
<name>V7I7G5_9CLOT</name>
<dbReference type="EMBL" id="AXUN02000060">
    <property type="protein sequence ID" value="ETA81823.1"/>
    <property type="molecule type" value="Genomic_DNA"/>
</dbReference>
<dbReference type="Proteomes" id="UP000017747">
    <property type="component" value="Unassembled WGS sequence"/>
</dbReference>
<feature type="domain" description="Putative Flp pilus-assembly TadG-like N-terminal" evidence="2">
    <location>
        <begin position="14"/>
        <end position="60"/>
    </location>
</feature>
<organism evidence="3 4">
    <name type="scientific">Youngiibacter fragilis 232.1</name>
    <dbReference type="NCBI Taxonomy" id="994573"/>
    <lineage>
        <taxon>Bacteria</taxon>
        <taxon>Bacillati</taxon>
        <taxon>Bacillota</taxon>
        <taxon>Clostridia</taxon>
        <taxon>Eubacteriales</taxon>
        <taxon>Clostridiaceae</taxon>
        <taxon>Youngiibacter</taxon>
    </lineage>
</organism>
<evidence type="ECO:0000259" key="2">
    <source>
        <dbReference type="Pfam" id="PF13400"/>
    </source>
</evidence>
<evidence type="ECO:0000256" key="1">
    <source>
        <dbReference type="SAM" id="Phobius"/>
    </source>
</evidence>
<evidence type="ECO:0000313" key="3">
    <source>
        <dbReference type="EMBL" id="ETA81823.1"/>
    </source>
</evidence>
<feature type="transmembrane region" description="Helical" evidence="1">
    <location>
        <begin position="16"/>
        <end position="40"/>
    </location>
</feature>
<sequence>MLKMFGRLKKEEEGQVLVAAAMMMTLFLSIGAFVLDYGLVTLQKVQLQNAADAAALAGAQSVDMITDTALDSLIYEYADANVKSGMFKSELTVQKTYVSKATKTLTVKVSQKVETLFGGLFAKDSVISADATAKLTRVWNGEALPFINYVKAPEENTVNTLWDHVEVGLADRIEKKECSIVTDPATGKLYFRVNYSDGIDLQNGVDSQIKTDLNTILAQGRIQYIFSLTPEAIAASKYDLDNRTHVDFNDLVLMKVEIITYDDNGIDRNMTFKVLAIYDIVNGVYPETDFYTSRFEVRLTE</sequence>
<keyword evidence="1" id="KW-0812">Transmembrane</keyword>
<accession>V7I7G5</accession>
<dbReference type="STRING" id="994573.T472_0204445"/>
<evidence type="ECO:0000313" key="4">
    <source>
        <dbReference type="Proteomes" id="UP000017747"/>
    </source>
</evidence>
<dbReference type="InterPro" id="IPR028087">
    <property type="entry name" value="Tad_N"/>
</dbReference>
<dbReference type="OrthoDB" id="5447051at2"/>
<comment type="caution">
    <text evidence="3">The sequence shown here is derived from an EMBL/GenBank/DDBJ whole genome shotgun (WGS) entry which is preliminary data.</text>
</comment>
<gene>
    <name evidence="3" type="ORF">T472_0204445</name>
</gene>
<reference evidence="3 4" key="1">
    <citation type="journal article" date="2014" name="Genome Announc.">
        <title>Genome Sequence of Youngiibacter fragilis, the Type Strain of the Genus Youngiibacter.</title>
        <authorList>
            <person name="Wawrik C.B."/>
            <person name="Callaghan A.V."/>
            <person name="Stamps B.W."/>
            <person name="Wawrik B."/>
        </authorList>
    </citation>
    <scope>NUCLEOTIDE SEQUENCE [LARGE SCALE GENOMIC DNA]</scope>
    <source>
        <strain evidence="3 4">232.1</strain>
    </source>
</reference>
<keyword evidence="1" id="KW-0472">Membrane</keyword>
<dbReference type="AlphaFoldDB" id="V7I7G5"/>
<protein>
    <recommendedName>
        <fullName evidence="2">Putative Flp pilus-assembly TadG-like N-terminal domain-containing protein</fullName>
    </recommendedName>
</protein>